<evidence type="ECO:0000313" key="2">
    <source>
        <dbReference type="EMBL" id="CAL1406073.1"/>
    </source>
</evidence>
<accession>A0AAV2G8I4</accession>
<feature type="region of interest" description="Disordered" evidence="1">
    <location>
        <begin position="39"/>
        <end position="58"/>
    </location>
</feature>
<protein>
    <submittedName>
        <fullName evidence="2">Uncharacterized protein</fullName>
    </submittedName>
</protein>
<feature type="compositionally biased region" description="Polar residues" evidence="1">
    <location>
        <begin position="49"/>
        <end position="58"/>
    </location>
</feature>
<organism evidence="2 3">
    <name type="scientific">Linum trigynum</name>
    <dbReference type="NCBI Taxonomy" id="586398"/>
    <lineage>
        <taxon>Eukaryota</taxon>
        <taxon>Viridiplantae</taxon>
        <taxon>Streptophyta</taxon>
        <taxon>Embryophyta</taxon>
        <taxon>Tracheophyta</taxon>
        <taxon>Spermatophyta</taxon>
        <taxon>Magnoliopsida</taxon>
        <taxon>eudicotyledons</taxon>
        <taxon>Gunneridae</taxon>
        <taxon>Pentapetalae</taxon>
        <taxon>rosids</taxon>
        <taxon>fabids</taxon>
        <taxon>Malpighiales</taxon>
        <taxon>Linaceae</taxon>
        <taxon>Linum</taxon>
    </lineage>
</organism>
<sequence length="102" mass="10803">MIKIQINSSQIRVCLIKSRGGRKCSTVLEVAGLERSRKAAEEADIDTVSGGSTTPARDISVFNSSEPSSPLLADSAGQIGKGIYSSHEPGDRNQIWAIATSK</sequence>
<evidence type="ECO:0000313" key="3">
    <source>
        <dbReference type="Proteomes" id="UP001497516"/>
    </source>
</evidence>
<reference evidence="2 3" key="1">
    <citation type="submission" date="2024-04" db="EMBL/GenBank/DDBJ databases">
        <authorList>
            <person name="Fracassetti M."/>
        </authorList>
    </citation>
    <scope>NUCLEOTIDE SEQUENCE [LARGE SCALE GENOMIC DNA]</scope>
</reference>
<dbReference type="AlphaFoldDB" id="A0AAV2G8I4"/>
<dbReference type="EMBL" id="OZ034821">
    <property type="protein sequence ID" value="CAL1406073.1"/>
    <property type="molecule type" value="Genomic_DNA"/>
</dbReference>
<proteinExistence type="predicted"/>
<dbReference type="Proteomes" id="UP001497516">
    <property type="component" value="Chromosome 8"/>
</dbReference>
<keyword evidence="3" id="KW-1185">Reference proteome</keyword>
<gene>
    <name evidence="2" type="ORF">LTRI10_LOCUS45825</name>
</gene>
<name>A0AAV2G8I4_9ROSI</name>
<evidence type="ECO:0000256" key="1">
    <source>
        <dbReference type="SAM" id="MobiDB-lite"/>
    </source>
</evidence>